<dbReference type="Pfam" id="PF00012">
    <property type="entry name" value="HSP70"/>
    <property type="match status" value="1"/>
</dbReference>
<keyword evidence="1" id="KW-0547">Nucleotide-binding</keyword>
<reference evidence="3" key="1">
    <citation type="submission" date="2024-03" db="EMBL/GenBank/DDBJ databases">
        <title>WGS assembly of Saponaria officinalis var. Norfolk2.</title>
        <authorList>
            <person name="Jenkins J."/>
            <person name="Shu S."/>
            <person name="Grimwood J."/>
            <person name="Barry K."/>
            <person name="Goodstein D."/>
            <person name="Schmutz J."/>
            <person name="Leebens-Mack J."/>
            <person name="Osbourn A."/>
        </authorList>
    </citation>
    <scope>NUCLEOTIDE SEQUENCE [LARGE SCALE GENOMIC DNA]</scope>
    <source>
        <strain evidence="3">JIC</strain>
    </source>
</reference>
<dbReference type="Proteomes" id="UP001443914">
    <property type="component" value="Unassembled WGS sequence"/>
</dbReference>
<dbReference type="Gene3D" id="3.30.30.30">
    <property type="match status" value="1"/>
</dbReference>
<dbReference type="PANTHER" id="PTHR19375">
    <property type="entry name" value="HEAT SHOCK PROTEIN 70KDA"/>
    <property type="match status" value="1"/>
</dbReference>
<evidence type="ECO:0000256" key="2">
    <source>
        <dbReference type="ARBA" id="ARBA00022840"/>
    </source>
</evidence>
<dbReference type="FunFam" id="3.30.30.30:FF:000001">
    <property type="entry name" value="heat shock 70 kDa protein-like"/>
    <property type="match status" value="1"/>
</dbReference>
<sequence>MSDNMHGERKAKWPAIGIDLGTKYSCIGVWQYGRVQIIPDEQGNHTTPSCVAFTQCDVLVGDTAESQAAFNPTNTIFDVKRLIGRKFTDKIVQSDIKLWPFRVHSGPMKSNKPTIAVNYKGDVKHFFAEEISAMVLKKMKTTAEAYLGTEVKGAVITVPAYFNDSQRQATRDAGTIAGLNVMRIINEPTAAAIAYSFEKKAVYSNVKRNALVFDLGGGTFDVSLVVLVQGSFEVKAVCGDTHLGGVDFDNRLVSHFVERFKLKHNKDISNNPRSLARLKAACERAKRVLSSKLETTIAIDCLYEGIDFSSAITRVKFEQLNVDLFEKCLNPVESCLWDAKMKKEDIDEIVLVGGSTRIPKVQQLLQDFFNGKRLFDRLNVDEAVASGAAIHAALLTGVLQNHRHTVLDVNSVSLGVEINNGEFKVVFVTSYAVNSKHLILDQYY</sequence>
<evidence type="ECO:0000313" key="4">
    <source>
        <dbReference type="Proteomes" id="UP001443914"/>
    </source>
</evidence>
<dbReference type="InterPro" id="IPR013126">
    <property type="entry name" value="Hsp_70_fam"/>
</dbReference>
<keyword evidence="4" id="KW-1185">Reference proteome</keyword>
<comment type="caution">
    <text evidence="3">The sequence shown here is derived from an EMBL/GenBank/DDBJ whole genome shotgun (WGS) entry which is preliminary data.</text>
</comment>
<accession>A0AAW1MRX5</accession>
<gene>
    <name evidence="3" type="ORF">RND81_02G089900</name>
</gene>
<dbReference type="SUPFAM" id="SSF53067">
    <property type="entry name" value="Actin-like ATPase domain"/>
    <property type="match status" value="2"/>
</dbReference>
<dbReference type="Gene3D" id="3.90.640.10">
    <property type="entry name" value="Actin, Chain A, domain 4"/>
    <property type="match status" value="1"/>
</dbReference>
<dbReference type="EMBL" id="JBDFQZ010000002">
    <property type="protein sequence ID" value="KAK9748916.1"/>
    <property type="molecule type" value="Genomic_DNA"/>
</dbReference>
<dbReference type="GO" id="GO:0140662">
    <property type="term" value="F:ATP-dependent protein folding chaperone"/>
    <property type="evidence" value="ECO:0007669"/>
    <property type="project" value="InterPro"/>
</dbReference>
<evidence type="ECO:0000313" key="3">
    <source>
        <dbReference type="EMBL" id="KAK9748916.1"/>
    </source>
</evidence>
<dbReference type="FunFam" id="3.30.420.40:FF:000026">
    <property type="entry name" value="Heat shock protein 70"/>
    <property type="match status" value="1"/>
</dbReference>
<dbReference type="AlphaFoldDB" id="A0AAW1MRX5"/>
<evidence type="ECO:0000256" key="1">
    <source>
        <dbReference type="ARBA" id="ARBA00022741"/>
    </source>
</evidence>
<organism evidence="3 4">
    <name type="scientific">Saponaria officinalis</name>
    <name type="common">Common soapwort</name>
    <name type="synonym">Lychnis saponaria</name>
    <dbReference type="NCBI Taxonomy" id="3572"/>
    <lineage>
        <taxon>Eukaryota</taxon>
        <taxon>Viridiplantae</taxon>
        <taxon>Streptophyta</taxon>
        <taxon>Embryophyta</taxon>
        <taxon>Tracheophyta</taxon>
        <taxon>Spermatophyta</taxon>
        <taxon>Magnoliopsida</taxon>
        <taxon>eudicotyledons</taxon>
        <taxon>Gunneridae</taxon>
        <taxon>Pentapetalae</taxon>
        <taxon>Caryophyllales</taxon>
        <taxon>Caryophyllaceae</taxon>
        <taxon>Caryophylleae</taxon>
        <taxon>Saponaria</taxon>
    </lineage>
</organism>
<name>A0AAW1MRX5_SAPOF</name>
<dbReference type="PROSITE" id="PS01036">
    <property type="entry name" value="HSP70_3"/>
    <property type="match status" value="1"/>
</dbReference>
<keyword evidence="2" id="KW-0067">ATP-binding</keyword>
<dbReference type="PRINTS" id="PR00301">
    <property type="entry name" value="HEATSHOCK70"/>
</dbReference>
<dbReference type="InterPro" id="IPR018181">
    <property type="entry name" value="Heat_shock_70_CS"/>
</dbReference>
<dbReference type="GO" id="GO:0005524">
    <property type="term" value="F:ATP binding"/>
    <property type="evidence" value="ECO:0007669"/>
    <property type="project" value="UniProtKB-KW"/>
</dbReference>
<dbReference type="Gene3D" id="3.30.420.40">
    <property type="match status" value="2"/>
</dbReference>
<proteinExistence type="predicted"/>
<dbReference type="InterPro" id="IPR043129">
    <property type="entry name" value="ATPase_NBD"/>
</dbReference>
<dbReference type="FunFam" id="3.90.640.10:FF:000002">
    <property type="entry name" value="Heat shock 70 kDa"/>
    <property type="match status" value="1"/>
</dbReference>
<dbReference type="PROSITE" id="PS00329">
    <property type="entry name" value="HSP70_2"/>
    <property type="match status" value="1"/>
</dbReference>
<protein>
    <submittedName>
        <fullName evidence="3">Uncharacterized protein</fullName>
    </submittedName>
</protein>